<feature type="transmembrane region" description="Helical" evidence="8">
    <location>
        <begin position="53"/>
        <end position="73"/>
    </location>
</feature>
<dbReference type="Proteomes" id="UP000031967">
    <property type="component" value="Unassembled WGS sequence"/>
</dbReference>
<evidence type="ECO:0000259" key="9">
    <source>
        <dbReference type="PROSITE" id="PS50850"/>
    </source>
</evidence>
<evidence type="ECO:0000256" key="2">
    <source>
        <dbReference type="ARBA" id="ARBA00006236"/>
    </source>
</evidence>
<evidence type="ECO:0000256" key="8">
    <source>
        <dbReference type="RuleBase" id="RU365088"/>
    </source>
</evidence>
<sequence length="410" mass="42076">MPSVNLQSEAPARPHRLKMALILGALAAFGPLSIDMYLPALPALAQDLHANPSLTQLSLTACLAGLAVGQLVAGPLSDVRGRRMPLMFGLILYAVASFLCSMSPSIEALVALRFIQGAAGSAGIVISRAVVRDMYSGTELTKFFALLMLINGGAPILAPIAGAQLLKFTAWPGVFIVLGVIGMIMLAAVLLALPETLPAQRRSKGGMRGTFSTFWRLLRDRSFMGYALSQGLVSAAMFAYISGSPFVVQNLFGASPQMFSLIFAMNGIGIIIAGQLTGRLAGKIGETKLLVFGLGYAATGGVLLLAMILAGGGLPAILPPLFMVVSSVGIVGTTSFSLAMQKQGQSAGSASALQGLLSLISGGVVAPLVGIGGGGTAIPMGTVIAIADVGAVLCYLFLIVRAKKEASPSN</sequence>
<feature type="transmembrane region" description="Helical" evidence="8">
    <location>
        <begin position="289"/>
        <end position="311"/>
    </location>
</feature>
<keyword evidence="11" id="KW-1185">Reference proteome</keyword>
<reference evidence="10 11" key="1">
    <citation type="submission" date="2014-12" db="EMBL/GenBank/DDBJ databases">
        <title>Draft genome sequence of Paenibacillus kamchatkensis strain B-2647.</title>
        <authorList>
            <person name="Karlyshev A.V."/>
            <person name="Kudryashova E.B."/>
        </authorList>
    </citation>
    <scope>NUCLEOTIDE SEQUENCE [LARGE SCALE GENOMIC DNA]</scope>
    <source>
        <strain evidence="10 11">VKM B-2647</strain>
    </source>
</reference>
<dbReference type="InterPro" id="IPR004812">
    <property type="entry name" value="Efflux_drug-R_Bcr/CmlA"/>
</dbReference>
<feature type="transmembrane region" description="Helical" evidence="8">
    <location>
        <begin position="143"/>
        <end position="165"/>
    </location>
</feature>
<feature type="transmembrane region" description="Helical" evidence="8">
    <location>
        <begin position="110"/>
        <end position="131"/>
    </location>
</feature>
<feature type="transmembrane region" description="Helical" evidence="8">
    <location>
        <begin position="377"/>
        <end position="400"/>
    </location>
</feature>
<keyword evidence="4 8" id="KW-1003">Cell membrane</keyword>
<feature type="transmembrane region" description="Helical" evidence="8">
    <location>
        <begin position="317"/>
        <end position="340"/>
    </location>
</feature>
<proteinExistence type="inferred from homology"/>
<keyword evidence="6 8" id="KW-1133">Transmembrane helix</keyword>
<keyword evidence="5 8" id="KW-0812">Transmembrane</keyword>
<evidence type="ECO:0000256" key="3">
    <source>
        <dbReference type="ARBA" id="ARBA00022448"/>
    </source>
</evidence>
<keyword evidence="7 8" id="KW-0472">Membrane</keyword>
<accession>A0ABR5AND3</accession>
<dbReference type="NCBIfam" id="TIGR00710">
    <property type="entry name" value="efflux_Bcr_CflA"/>
    <property type="match status" value="1"/>
</dbReference>
<dbReference type="SUPFAM" id="SSF103473">
    <property type="entry name" value="MFS general substrate transporter"/>
    <property type="match status" value="1"/>
</dbReference>
<feature type="transmembrane region" description="Helical" evidence="8">
    <location>
        <begin position="20"/>
        <end position="41"/>
    </location>
</feature>
<name>A0ABR5AND3_9BACL</name>
<dbReference type="PANTHER" id="PTHR23502:SF132">
    <property type="entry name" value="POLYAMINE TRANSPORTER 2-RELATED"/>
    <property type="match status" value="1"/>
</dbReference>
<protein>
    <recommendedName>
        <fullName evidence="8">Bcr/CflA family efflux transporter</fullName>
    </recommendedName>
</protein>
<dbReference type="InterPro" id="IPR011701">
    <property type="entry name" value="MFS"/>
</dbReference>
<evidence type="ECO:0000256" key="7">
    <source>
        <dbReference type="ARBA" id="ARBA00023136"/>
    </source>
</evidence>
<comment type="subcellular location">
    <subcellularLocation>
        <location evidence="1 8">Cell membrane</location>
        <topology evidence="1 8">Multi-pass membrane protein</topology>
    </subcellularLocation>
</comment>
<keyword evidence="3 8" id="KW-0813">Transport</keyword>
<dbReference type="InterPro" id="IPR020846">
    <property type="entry name" value="MFS_dom"/>
</dbReference>
<dbReference type="EMBL" id="JXAK01000004">
    <property type="protein sequence ID" value="KIL42040.1"/>
    <property type="molecule type" value="Genomic_DNA"/>
</dbReference>
<dbReference type="Gene3D" id="1.20.1720.10">
    <property type="entry name" value="Multidrug resistance protein D"/>
    <property type="match status" value="1"/>
</dbReference>
<dbReference type="InterPro" id="IPR036259">
    <property type="entry name" value="MFS_trans_sf"/>
</dbReference>
<evidence type="ECO:0000313" key="11">
    <source>
        <dbReference type="Proteomes" id="UP000031967"/>
    </source>
</evidence>
<feature type="transmembrane region" description="Helical" evidence="8">
    <location>
        <begin position="171"/>
        <end position="193"/>
    </location>
</feature>
<evidence type="ECO:0000256" key="6">
    <source>
        <dbReference type="ARBA" id="ARBA00022989"/>
    </source>
</evidence>
<feature type="domain" description="Major facilitator superfamily (MFS) profile" evidence="9">
    <location>
        <begin position="16"/>
        <end position="403"/>
    </location>
</feature>
<comment type="caution">
    <text evidence="10">The sequence shown here is derived from an EMBL/GenBank/DDBJ whole genome shotgun (WGS) entry which is preliminary data.</text>
</comment>
<feature type="transmembrane region" description="Helical" evidence="8">
    <location>
        <begin position="85"/>
        <end position="104"/>
    </location>
</feature>
<evidence type="ECO:0000256" key="1">
    <source>
        <dbReference type="ARBA" id="ARBA00004651"/>
    </source>
</evidence>
<feature type="transmembrane region" description="Helical" evidence="8">
    <location>
        <begin position="223"/>
        <end position="243"/>
    </location>
</feature>
<evidence type="ECO:0000256" key="5">
    <source>
        <dbReference type="ARBA" id="ARBA00022692"/>
    </source>
</evidence>
<dbReference type="PROSITE" id="PS50850">
    <property type="entry name" value="MFS"/>
    <property type="match status" value="1"/>
</dbReference>
<dbReference type="CDD" id="cd17320">
    <property type="entry name" value="MFS_MdfA_MDR_like"/>
    <property type="match status" value="1"/>
</dbReference>
<evidence type="ECO:0000313" key="10">
    <source>
        <dbReference type="EMBL" id="KIL42040.1"/>
    </source>
</evidence>
<organism evidence="10 11">
    <name type="scientific">Gordoniibacillus kamchatkensis</name>
    <dbReference type="NCBI Taxonomy" id="1590651"/>
    <lineage>
        <taxon>Bacteria</taxon>
        <taxon>Bacillati</taxon>
        <taxon>Bacillota</taxon>
        <taxon>Bacilli</taxon>
        <taxon>Bacillales</taxon>
        <taxon>Paenibacillaceae</taxon>
        <taxon>Gordoniibacillus</taxon>
    </lineage>
</organism>
<feature type="transmembrane region" description="Helical" evidence="8">
    <location>
        <begin position="258"/>
        <end position="277"/>
    </location>
</feature>
<gene>
    <name evidence="10" type="ORF">SD70_03950</name>
</gene>
<dbReference type="Pfam" id="PF07690">
    <property type="entry name" value="MFS_1"/>
    <property type="match status" value="1"/>
</dbReference>
<comment type="similarity">
    <text evidence="2 8">Belongs to the major facilitator superfamily. Bcr/CmlA family.</text>
</comment>
<dbReference type="PANTHER" id="PTHR23502">
    <property type="entry name" value="MAJOR FACILITATOR SUPERFAMILY"/>
    <property type="match status" value="1"/>
</dbReference>
<evidence type="ECO:0000256" key="4">
    <source>
        <dbReference type="ARBA" id="ARBA00022475"/>
    </source>
</evidence>
<feature type="transmembrane region" description="Helical" evidence="8">
    <location>
        <begin position="352"/>
        <end position="371"/>
    </location>
</feature>